<sequence length="39" mass="4031">MRGKALATPVAVTARGLAGADFGVIAGWSVRSPNLFWGE</sequence>
<protein>
    <submittedName>
        <fullName evidence="1">Uncharacterized protein</fullName>
    </submittedName>
</protein>
<proteinExistence type="predicted"/>
<organism evidence="1 2">
    <name type="scientific">Saccharopolyspora gloriosae</name>
    <dbReference type="NCBI Taxonomy" id="455344"/>
    <lineage>
        <taxon>Bacteria</taxon>
        <taxon>Bacillati</taxon>
        <taxon>Actinomycetota</taxon>
        <taxon>Actinomycetes</taxon>
        <taxon>Pseudonocardiales</taxon>
        <taxon>Pseudonocardiaceae</taxon>
        <taxon>Saccharopolyspora</taxon>
    </lineage>
</organism>
<dbReference type="EMBL" id="JACHIV010000001">
    <property type="protein sequence ID" value="MBB5070342.1"/>
    <property type="molecule type" value="Genomic_DNA"/>
</dbReference>
<evidence type="ECO:0000313" key="2">
    <source>
        <dbReference type="Proteomes" id="UP000580474"/>
    </source>
</evidence>
<accession>A0A840NML6</accession>
<keyword evidence="2" id="KW-1185">Reference proteome</keyword>
<comment type="caution">
    <text evidence="1">The sequence shown here is derived from an EMBL/GenBank/DDBJ whole genome shotgun (WGS) entry which is preliminary data.</text>
</comment>
<reference evidence="1 2" key="1">
    <citation type="submission" date="2020-08" db="EMBL/GenBank/DDBJ databases">
        <title>Sequencing the genomes of 1000 actinobacteria strains.</title>
        <authorList>
            <person name="Klenk H.-P."/>
        </authorList>
    </citation>
    <scope>NUCLEOTIDE SEQUENCE [LARGE SCALE GENOMIC DNA]</scope>
    <source>
        <strain evidence="1 2">DSM 45582</strain>
    </source>
</reference>
<dbReference type="AlphaFoldDB" id="A0A840NML6"/>
<dbReference type="Proteomes" id="UP000580474">
    <property type="component" value="Unassembled WGS sequence"/>
</dbReference>
<evidence type="ECO:0000313" key="1">
    <source>
        <dbReference type="EMBL" id="MBB5070342.1"/>
    </source>
</evidence>
<gene>
    <name evidence="1" type="ORF">BJ969_003430</name>
</gene>
<name>A0A840NML6_9PSEU</name>